<protein>
    <recommendedName>
        <fullName evidence="2">Gliding motility protein GldL-like N-terminal domain-containing protein</fullName>
    </recommendedName>
</protein>
<sequence>MPAEKNSNIQRYLNIFFSLGAVPVLLGALFKLTNTAPIGDPDTWLKFGMYTEALVFLIYALMYAFKPEALDDATTVAVVEAAPAKTTRTGSALASMDEMLQAADITPDSLNRLSEGFKSLETNINKISSASNSVVETEEYAKQVKEATLSIHRVNTYYNKLAETSHALINSAEDAKATQKEMAELAKNLAKLNQVYSSMISAMQMKGA</sequence>
<keyword evidence="1" id="KW-0472">Membrane</keyword>
<accession>A0ABZ0W507</accession>
<keyword evidence="1" id="KW-1133">Transmembrane helix</keyword>
<evidence type="ECO:0000313" key="3">
    <source>
        <dbReference type="EMBL" id="WQD37200.1"/>
    </source>
</evidence>
<evidence type="ECO:0000259" key="2">
    <source>
        <dbReference type="Pfam" id="PF22827"/>
    </source>
</evidence>
<evidence type="ECO:0000256" key="1">
    <source>
        <dbReference type="SAM" id="Phobius"/>
    </source>
</evidence>
<feature type="domain" description="Gliding motility protein GldL-like N-terminal" evidence="2">
    <location>
        <begin position="17"/>
        <end position="62"/>
    </location>
</feature>
<dbReference type="RefSeq" id="WP_114793061.1">
    <property type="nucleotide sequence ID" value="NZ_CP139960.1"/>
</dbReference>
<evidence type="ECO:0000313" key="4">
    <source>
        <dbReference type="Proteomes" id="UP001325680"/>
    </source>
</evidence>
<keyword evidence="1" id="KW-0812">Transmembrane</keyword>
<gene>
    <name evidence="3" type="ORF">U0035_16140</name>
</gene>
<dbReference type="InterPro" id="IPR055087">
    <property type="entry name" value="GldL-like_N"/>
</dbReference>
<keyword evidence="4" id="KW-1185">Reference proteome</keyword>
<feature type="transmembrane region" description="Helical" evidence="1">
    <location>
        <begin position="44"/>
        <end position="65"/>
    </location>
</feature>
<dbReference type="Pfam" id="PF22827">
    <property type="entry name" value="GldL_N"/>
    <property type="match status" value="1"/>
</dbReference>
<name>A0ABZ0W507_9BACT</name>
<feature type="transmembrane region" description="Helical" evidence="1">
    <location>
        <begin position="12"/>
        <end position="32"/>
    </location>
</feature>
<reference evidence="3 4" key="1">
    <citation type="submission" date="2023-12" db="EMBL/GenBank/DDBJ databases">
        <title>Genome sequencing and assembly of bacterial species from a model synthetic community.</title>
        <authorList>
            <person name="Hogle S.L."/>
        </authorList>
    </citation>
    <scope>NUCLEOTIDE SEQUENCE [LARGE SCALE GENOMIC DNA]</scope>
    <source>
        <strain evidence="3 4">HAMBI_3031</strain>
    </source>
</reference>
<organism evidence="3 4">
    <name type="scientific">Niabella yanshanensis</name>
    <dbReference type="NCBI Taxonomy" id="577386"/>
    <lineage>
        <taxon>Bacteria</taxon>
        <taxon>Pseudomonadati</taxon>
        <taxon>Bacteroidota</taxon>
        <taxon>Chitinophagia</taxon>
        <taxon>Chitinophagales</taxon>
        <taxon>Chitinophagaceae</taxon>
        <taxon>Niabella</taxon>
    </lineage>
</organism>
<proteinExistence type="predicted"/>
<dbReference type="Proteomes" id="UP001325680">
    <property type="component" value="Chromosome"/>
</dbReference>
<dbReference type="EMBL" id="CP139960">
    <property type="protein sequence ID" value="WQD37200.1"/>
    <property type="molecule type" value="Genomic_DNA"/>
</dbReference>